<evidence type="ECO:0000259" key="11">
    <source>
        <dbReference type="Pfam" id="PF07715"/>
    </source>
</evidence>
<evidence type="ECO:0000256" key="1">
    <source>
        <dbReference type="ARBA" id="ARBA00004571"/>
    </source>
</evidence>
<dbReference type="Gene3D" id="2.170.130.10">
    <property type="entry name" value="TonB-dependent receptor, plug domain"/>
    <property type="match status" value="1"/>
</dbReference>
<dbReference type="InterPro" id="IPR023996">
    <property type="entry name" value="TonB-dep_OMP_SusC/RagA"/>
</dbReference>
<keyword evidence="13" id="KW-1185">Reference proteome</keyword>
<sequence>MGLFCCPDKDSVFLHEIGYPKFMHGVTNKTKTIFMMLKKLHVIVCLMASTVLLAQEKERTGTVVDGQGIPVPGANVLVKGTNRGTQTDFDGNFQLLASEGETLIFSYIGMKSVEKVIGTETTLHISLEENTENLDEVVVIGYGTQSKRKVTGSVSSVEVEQMESQPNTNVAQAMRGRVAGVQFNDNGRPGQSGNLLIRGQSSLTASNDPLIILDGAFFYGELSDINPADVASMEVLKDASATAIYGARAANGVILITSKGGTSEKPLIRFNTYAGFSEYANTVPLYDAEGYLKRRRDYNIQNAGAGETPILDVENILDSRTELLQYQNGETVDPWKYVKQGAVQSSYNLSVSGRTEKTNYFISGGYVDEKGLIYGDKASRLSLRMNMENKITPWLTVGVNSMYSQRNLSGVNADIEGVYWLSPYARVRDENGEILPYPTNDQLLLNPLFNATQRKNEEIYNNLMASAFLKIDFPFLEGLSYRFNYNPNIQWGHNYTFIPIYRQHGINNLGAANKTNENRFNWQMEHIVKFEKRIKDHNFDLTLLYGANSLYMETTTAEGRNFFTDVNGWDNLEIADVQRNYSSGEDRTGVSAMARLNYQFKDRYLFTFTMRRDGSSVFGANNKYGNFPSAALGWIVTEEPFMDASREKINLLKLRLSYGKIGNQAVSPYSSLDKSMFDQYVFGDGSDTYTGSFPVSDNMPNPNLKWETSVSFNAAIDFGLFNNRIDGTLEYYNTKTTDLLTGRSIPTANGFSNVLTNIGEINNRGVEITLNTVNVNKNDFRWTSSAVFSSNKNEIIHLYGSDADGDGREDDDLNNRWFIGQPIGVNFDYAFDGIYQEGDELPDGYRPGWVRVKDINGDGQITPEDRTVLSQRQPKYRIGFGNDFRYKGVSLSFFLNAAAGWKAPLPLLDPSPYSGTNYAGRSVNMIDAGYWTPENRSATRPSLNWTNPLGMSFYQSRDFIRLQDITIAYNFTDDLVKKLGLNALKVYVSGRNIYTWTDWMGPDPESGYSTIRDLYPSARTIVGGLDISF</sequence>
<dbReference type="InterPro" id="IPR037066">
    <property type="entry name" value="Plug_dom_sf"/>
</dbReference>
<reference evidence="12 13" key="1">
    <citation type="submission" date="2016-11" db="EMBL/GenBank/DDBJ databases">
        <authorList>
            <person name="Jaros S."/>
            <person name="Januszkiewicz K."/>
            <person name="Wedrychowicz H."/>
        </authorList>
    </citation>
    <scope>NUCLEOTIDE SEQUENCE [LARGE SCALE GENOMIC DNA]</scope>
    <source>
        <strain evidence="12 13">CGMCC 1.12145</strain>
    </source>
</reference>
<comment type="similarity">
    <text evidence="8 9">Belongs to the TonB-dependent receptor family.</text>
</comment>
<dbReference type="Gene3D" id="2.60.40.1120">
    <property type="entry name" value="Carboxypeptidase-like, regulatory domain"/>
    <property type="match status" value="1"/>
</dbReference>
<evidence type="ECO:0000256" key="8">
    <source>
        <dbReference type="PROSITE-ProRule" id="PRU01360"/>
    </source>
</evidence>
<dbReference type="Pfam" id="PF00593">
    <property type="entry name" value="TonB_dep_Rec_b-barrel"/>
    <property type="match status" value="1"/>
</dbReference>
<gene>
    <name evidence="12" type="ORF">SAMN02927921_02104</name>
</gene>
<dbReference type="SUPFAM" id="SSF49464">
    <property type="entry name" value="Carboxypeptidase regulatory domain-like"/>
    <property type="match status" value="1"/>
</dbReference>
<evidence type="ECO:0000256" key="6">
    <source>
        <dbReference type="ARBA" id="ARBA00023136"/>
    </source>
</evidence>
<dbReference type="STRING" id="1150368.SAMN02927921_02104"/>
<dbReference type="SUPFAM" id="SSF56935">
    <property type="entry name" value="Porins"/>
    <property type="match status" value="1"/>
</dbReference>
<organism evidence="12 13">
    <name type="scientific">Sinomicrobium oceani</name>
    <dbReference type="NCBI Taxonomy" id="1150368"/>
    <lineage>
        <taxon>Bacteria</taxon>
        <taxon>Pseudomonadati</taxon>
        <taxon>Bacteroidota</taxon>
        <taxon>Flavobacteriia</taxon>
        <taxon>Flavobacteriales</taxon>
        <taxon>Flavobacteriaceae</taxon>
        <taxon>Sinomicrobium</taxon>
    </lineage>
</organism>
<protein>
    <submittedName>
        <fullName evidence="12">TonB-linked outer membrane protein, SusC/RagA family</fullName>
    </submittedName>
</protein>
<feature type="domain" description="TonB-dependent receptor-like beta-barrel" evidence="10">
    <location>
        <begin position="477"/>
        <end position="992"/>
    </location>
</feature>
<keyword evidence="7 8" id="KW-0998">Cell outer membrane</keyword>
<evidence type="ECO:0000313" key="12">
    <source>
        <dbReference type="EMBL" id="SFW52087.1"/>
    </source>
</evidence>
<dbReference type="InterPro" id="IPR023997">
    <property type="entry name" value="TonB-dep_OMP_SusC/RagA_CS"/>
</dbReference>
<dbReference type="EMBL" id="FPJE01000010">
    <property type="protein sequence ID" value="SFW52087.1"/>
    <property type="molecule type" value="Genomic_DNA"/>
</dbReference>
<evidence type="ECO:0000256" key="5">
    <source>
        <dbReference type="ARBA" id="ARBA00023077"/>
    </source>
</evidence>
<dbReference type="FunFam" id="2.170.130.10:FF:000003">
    <property type="entry name" value="SusC/RagA family TonB-linked outer membrane protein"/>
    <property type="match status" value="1"/>
</dbReference>
<dbReference type="InterPro" id="IPR008969">
    <property type="entry name" value="CarboxyPept-like_regulatory"/>
</dbReference>
<dbReference type="NCBIfam" id="TIGR04057">
    <property type="entry name" value="SusC_RagA_signa"/>
    <property type="match status" value="1"/>
</dbReference>
<evidence type="ECO:0000256" key="2">
    <source>
        <dbReference type="ARBA" id="ARBA00022448"/>
    </source>
</evidence>
<dbReference type="InterPro" id="IPR012910">
    <property type="entry name" value="Plug_dom"/>
</dbReference>
<dbReference type="Gene3D" id="2.40.170.20">
    <property type="entry name" value="TonB-dependent receptor, beta-barrel domain"/>
    <property type="match status" value="1"/>
</dbReference>
<dbReference type="Proteomes" id="UP000182248">
    <property type="component" value="Unassembled WGS sequence"/>
</dbReference>
<dbReference type="AlphaFoldDB" id="A0A1K1PWR1"/>
<dbReference type="InterPro" id="IPR039426">
    <property type="entry name" value="TonB-dep_rcpt-like"/>
</dbReference>
<dbReference type="Pfam" id="PF07715">
    <property type="entry name" value="Plug"/>
    <property type="match status" value="1"/>
</dbReference>
<dbReference type="GO" id="GO:0009279">
    <property type="term" value="C:cell outer membrane"/>
    <property type="evidence" value="ECO:0007669"/>
    <property type="project" value="UniProtKB-SubCell"/>
</dbReference>
<dbReference type="InterPro" id="IPR000531">
    <property type="entry name" value="Beta-barrel_TonB"/>
</dbReference>
<proteinExistence type="inferred from homology"/>
<keyword evidence="6 8" id="KW-0472">Membrane</keyword>
<dbReference type="InterPro" id="IPR036942">
    <property type="entry name" value="Beta-barrel_TonB_sf"/>
</dbReference>
<evidence type="ECO:0000259" key="10">
    <source>
        <dbReference type="Pfam" id="PF00593"/>
    </source>
</evidence>
<dbReference type="PROSITE" id="PS52016">
    <property type="entry name" value="TONB_DEPENDENT_REC_3"/>
    <property type="match status" value="1"/>
</dbReference>
<keyword evidence="5 9" id="KW-0798">TonB box</keyword>
<dbReference type="Pfam" id="PF13715">
    <property type="entry name" value="CarbopepD_reg_2"/>
    <property type="match status" value="1"/>
</dbReference>
<comment type="subcellular location">
    <subcellularLocation>
        <location evidence="1 8">Cell outer membrane</location>
        <topology evidence="1 8">Multi-pass membrane protein</topology>
    </subcellularLocation>
</comment>
<feature type="domain" description="TonB-dependent receptor plug" evidence="11">
    <location>
        <begin position="147"/>
        <end position="253"/>
    </location>
</feature>
<name>A0A1K1PWR1_9FLAO</name>
<evidence type="ECO:0000256" key="7">
    <source>
        <dbReference type="ARBA" id="ARBA00023237"/>
    </source>
</evidence>
<evidence type="ECO:0000256" key="3">
    <source>
        <dbReference type="ARBA" id="ARBA00022452"/>
    </source>
</evidence>
<keyword evidence="2 8" id="KW-0813">Transport</keyword>
<evidence type="ECO:0000256" key="9">
    <source>
        <dbReference type="RuleBase" id="RU003357"/>
    </source>
</evidence>
<accession>A0A1K1PWR1</accession>
<keyword evidence="4 8" id="KW-0812">Transmembrane</keyword>
<keyword evidence="3 8" id="KW-1134">Transmembrane beta strand</keyword>
<dbReference type="NCBIfam" id="TIGR04056">
    <property type="entry name" value="OMP_RagA_SusC"/>
    <property type="match status" value="1"/>
</dbReference>
<evidence type="ECO:0000256" key="4">
    <source>
        <dbReference type="ARBA" id="ARBA00022692"/>
    </source>
</evidence>
<evidence type="ECO:0000313" key="13">
    <source>
        <dbReference type="Proteomes" id="UP000182248"/>
    </source>
</evidence>